<dbReference type="Gene3D" id="1.20.120.450">
    <property type="entry name" value="dinb family like domain"/>
    <property type="match status" value="1"/>
</dbReference>
<evidence type="ECO:0000259" key="1">
    <source>
        <dbReference type="Pfam" id="PF12867"/>
    </source>
</evidence>
<feature type="domain" description="DinB-like" evidence="1">
    <location>
        <begin position="9"/>
        <end position="143"/>
    </location>
</feature>
<gene>
    <name evidence="2" type="ORF">CF651_21755</name>
</gene>
<sequence length="153" mass="17300">MKNEQLFHQLELVRERTIQLLDLVTEDTADLMPSGYNNTLRWHLGHIATIQENMCLKLAGEPFGLPETFPVLFANGTKPADWQTEPPSLETLKSILTEQPLRIKQKLYNRTEDLLAAPFKGIDTVGGMMGFSLYHEGVHTGFMMSLRKTIASL</sequence>
<dbReference type="EMBL" id="NMQW01000034">
    <property type="protein sequence ID" value="OXM84073.1"/>
    <property type="molecule type" value="Genomic_DNA"/>
</dbReference>
<dbReference type="AlphaFoldDB" id="A0A229UL09"/>
<organism evidence="2 3">
    <name type="scientific">Paenibacillus rigui</name>
    <dbReference type="NCBI Taxonomy" id="554312"/>
    <lineage>
        <taxon>Bacteria</taxon>
        <taxon>Bacillati</taxon>
        <taxon>Bacillota</taxon>
        <taxon>Bacilli</taxon>
        <taxon>Bacillales</taxon>
        <taxon>Paenibacillaceae</taxon>
        <taxon>Paenibacillus</taxon>
    </lineage>
</organism>
<dbReference type="RefSeq" id="WP_094016988.1">
    <property type="nucleotide sequence ID" value="NZ_NMQW01000034.1"/>
</dbReference>
<name>A0A229UL09_9BACL</name>
<proteinExistence type="predicted"/>
<dbReference type="Proteomes" id="UP000215509">
    <property type="component" value="Unassembled WGS sequence"/>
</dbReference>
<reference evidence="2 3" key="1">
    <citation type="submission" date="2017-07" db="EMBL/GenBank/DDBJ databases">
        <title>Genome sequencing and assembly of Paenibacillus rigui.</title>
        <authorList>
            <person name="Mayilraj S."/>
        </authorList>
    </citation>
    <scope>NUCLEOTIDE SEQUENCE [LARGE SCALE GENOMIC DNA]</scope>
    <source>
        <strain evidence="2 3">JCM 16352</strain>
    </source>
</reference>
<protein>
    <recommendedName>
        <fullName evidence="1">DinB-like domain-containing protein</fullName>
    </recommendedName>
</protein>
<keyword evidence="3" id="KW-1185">Reference proteome</keyword>
<comment type="caution">
    <text evidence="2">The sequence shown here is derived from an EMBL/GenBank/DDBJ whole genome shotgun (WGS) entry which is preliminary data.</text>
</comment>
<dbReference type="InterPro" id="IPR024775">
    <property type="entry name" value="DinB-like"/>
</dbReference>
<dbReference type="InterPro" id="IPR034660">
    <property type="entry name" value="DinB/YfiT-like"/>
</dbReference>
<dbReference type="OrthoDB" id="4295522at2"/>
<evidence type="ECO:0000313" key="2">
    <source>
        <dbReference type="EMBL" id="OXM84073.1"/>
    </source>
</evidence>
<dbReference type="Pfam" id="PF12867">
    <property type="entry name" value="DinB_2"/>
    <property type="match status" value="1"/>
</dbReference>
<dbReference type="SUPFAM" id="SSF109854">
    <property type="entry name" value="DinB/YfiT-like putative metalloenzymes"/>
    <property type="match status" value="1"/>
</dbReference>
<evidence type="ECO:0000313" key="3">
    <source>
        <dbReference type="Proteomes" id="UP000215509"/>
    </source>
</evidence>
<accession>A0A229UL09</accession>